<evidence type="ECO:0000256" key="1">
    <source>
        <dbReference type="SAM" id="MobiDB-lite"/>
    </source>
</evidence>
<dbReference type="AlphaFoldDB" id="A0A6J4RUY5"/>
<feature type="non-terminal residue" evidence="2">
    <location>
        <position position="89"/>
    </location>
</feature>
<evidence type="ECO:0000313" key="2">
    <source>
        <dbReference type="EMBL" id="CAA9476620.1"/>
    </source>
</evidence>
<organism evidence="2">
    <name type="scientific">uncultured Solirubrobacteraceae bacterium</name>
    <dbReference type="NCBI Taxonomy" id="1162706"/>
    <lineage>
        <taxon>Bacteria</taxon>
        <taxon>Bacillati</taxon>
        <taxon>Actinomycetota</taxon>
        <taxon>Thermoleophilia</taxon>
        <taxon>Solirubrobacterales</taxon>
        <taxon>Solirubrobacteraceae</taxon>
        <taxon>environmental samples</taxon>
    </lineage>
</organism>
<reference evidence="2" key="1">
    <citation type="submission" date="2020-02" db="EMBL/GenBank/DDBJ databases">
        <authorList>
            <person name="Meier V. D."/>
        </authorList>
    </citation>
    <scope>NUCLEOTIDE SEQUENCE</scope>
    <source>
        <strain evidence="2">AVDCRST_MAG38</strain>
    </source>
</reference>
<dbReference type="EMBL" id="CADCVJ010000144">
    <property type="protein sequence ID" value="CAA9476620.1"/>
    <property type="molecule type" value="Genomic_DNA"/>
</dbReference>
<proteinExistence type="predicted"/>
<feature type="region of interest" description="Disordered" evidence="1">
    <location>
        <begin position="1"/>
        <end position="89"/>
    </location>
</feature>
<name>A0A6J4RUY5_9ACTN</name>
<feature type="non-terminal residue" evidence="2">
    <location>
        <position position="1"/>
    </location>
</feature>
<dbReference type="GO" id="GO:0005840">
    <property type="term" value="C:ribosome"/>
    <property type="evidence" value="ECO:0007669"/>
    <property type="project" value="UniProtKB-KW"/>
</dbReference>
<feature type="compositionally biased region" description="Basic and acidic residues" evidence="1">
    <location>
        <begin position="63"/>
        <end position="74"/>
    </location>
</feature>
<feature type="compositionally biased region" description="Basic residues" evidence="1">
    <location>
        <begin position="47"/>
        <end position="60"/>
    </location>
</feature>
<accession>A0A6J4RUY5</accession>
<keyword evidence="2" id="KW-0689">Ribosomal protein</keyword>
<gene>
    <name evidence="2" type="ORF">AVDCRST_MAG38-1719</name>
</gene>
<keyword evidence="2" id="KW-0687">Ribonucleoprotein</keyword>
<sequence>GTQEGPRLQPQRPRLQSPVPRRQGLRRAGGDRRRDHRAPARHPLQAGRRRGHRQGRHHLRQGVGDRRVPRERARALHLGPAGPRAGGRL</sequence>
<protein>
    <submittedName>
        <fullName evidence="2">LSU ribosomal protein L27p</fullName>
    </submittedName>
</protein>